<dbReference type="GO" id="GO:0004519">
    <property type="term" value="F:endonuclease activity"/>
    <property type="evidence" value="ECO:0007669"/>
    <property type="project" value="UniProtKB-KW"/>
</dbReference>
<protein>
    <submittedName>
        <fullName evidence="2">Putative LAGLIDADG homing endonuclease</fullName>
    </submittedName>
</protein>
<geneLocation type="chloroplast" evidence="2"/>
<keyword evidence="2" id="KW-0150">Chloroplast</keyword>
<dbReference type="AlphaFoldDB" id="A0A0S2ICW4"/>
<dbReference type="InterPro" id="IPR027434">
    <property type="entry name" value="Homing_endonucl"/>
</dbReference>
<name>A0A0S2ICW4_9CHLO</name>
<dbReference type="EMBL" id="KT625090">
    <property type="protein sequence ID" value="ALO21368.1"/>
    <property type="molecule type" value="Genomic_DNA"/>
</dbReference>
<evidence type="ECO:0000259" key="1">
    <source>
        <dbReference type="Pfam" id="PF00961"/>
    </source>
</evidence>
<dbReference type="Gene3D" id="3.10.28.10">
    <property type="entry name" value="Homing endonucleases"/>
    <property type="match status" value="1"/>
</dbReference>
<evidence type="ECO:0000313" key="2">
    <source>
        <dbReference type="EMBL" id="ALO21368.1"/>
    </source>
</evidence>
<feature type="domain" description="Homing endonuclease LAGLIDADG" evidence="1">
    <location>
        <begin position="66"/>
        <end position="151"/>
    </location>
</feature>
<keyword evidence="2" id="KW-0255">Endonuclease</keyword>
<accession>A0A0S2ICW4</accession>
<dbReference type="SUPFAM" id="SSF55608">
    <property type="entry name" value="Homing endonucleases"/>
    <property type="match status" value="1"/>
</dbReference>
<proteinExistence type="predicted"/>
<reference evidence="2" key="1">
    <citation type="journal article" date="2015" name="BMC Evol. Biol.">
        <title>Chloroplast phylogenomic analysis of chlorophyte green algae identifies a novel lineage sister to the Sphaeropleales (Chlorophyceae).</title>
        <authorList>
            <person name="Lemieux C."/>
            <person name="Vincent A.T."/>
            <person name="Labarre A."/>
            <person name="Otis C."/>
            <person name="Turmel M."/>
        </authorList>
    </citation>
    <scope>NUCLEOTIDE SEQUENCE</scope>
</reference>
<dbReference type="InterPro" id="IPR004860">
    <property type="entry name" value="LAGLIDADG_dom"/>
</dbReference>
<sequence>MNSSSENRKFFFLNPGEKLPEDIVTKLKQINDSFSKHSDFSRYKREIKELFQIAHIFVTEDSKRFLGGFLEGEASLNVSAKKLTNAKFGLLIDPEFSITQHVNGISNLYLALEVFQTGRISLKNGSNATMVFKIDNRQNLQQKVVPFYETYVNRYGSPNKKARVVLFLQLLDLFNQKGHENLQVFVEKMLPIWDKMRMQKGQSNEAFPDLDTAQRYVKNFWHNKNNNLT</sequence>
<keyword evidence="2" id="KW-0540">Nuclease</keyword>
<gene>
    <name evidence="2" type="primary">orf229</name>
</gene>
<organism evidence="2">
    <name type="scientific">Chlorogonium capillatum</name>
    <dbReference type="NCBI Taxonomy" id="71743"/>
    <lineage>
        <taxon>Eukaryota</taxon>
        <taxon>Viridiplantae</taxon>
        <taxon>Chlorophyta</taxon>
        <taxon>core chlorophytes</taxon>
        <taxon>Chlorophyceae</taxon>
        <taxon>CS clade</taxon>
        <taxon>Chlamydomonadales</taxon>
        <taxon>Haematococcaceae</taxon>
        <taxon>Chlorogonium</taxon>
    </lineage>
</organism>
<dbReference type="Pfam" id="PF00961">
    <property type="entry name" value="LAGLIDADG_1"/>
    <property type="match status" value="1"/>
</dbReference>
<keyword evidence="2" id="KW-0378">Hydrolase</keyword>
<keyword evidence="2" id="KW-0934">Plastid</keyword>